<dbReference type="AlphaFoldDB" id="J5R1G3"/>
<dbReference type="RefSeq" id="XP_014181309.1">
    <property type="nucleotide sequence ID" value="XM_014325834.1"/>
</dbReference>
<dbReference type="VEuPathDB" id="FungiDB:A1Q1_00519"/>
<comment type="caution">
    <text evidence="3">The sequence shown here is derived from an EMBL/GenBank/DDBJ whole genome shotgun (WGS) entry which is preliminary data.</text>
</comment>
<sequence length="308" mass="34062">MVFSFQSVAYDLDCGLPFENSADNRLQRGKMAMLDMEAVLWYFITIGIPIIGSIILFWVGVWVGCCWNRRRTRKREKRLDAEMGRDLLKAEVETKPTTPYTLPTSDDLTDVTETAPMLPPSTPTTPVPMGSSHISTHQFGKELHGDLRGSLEMPTPRVPRMALAPSRLGALAHSPSPPPVRTPSLPPGPNEDVTRAINALAEALRQQTVDRPGTPTAGSVREGREGRDGATSYRETDAARLDTRLEPLPPLYQSEWRSDTSSTHSVSRTSSERERRERRLVPGGPRRLPRSDAKALLRAASTRSANSV</sequence>
<keyword evidence="2" id="KW-0472">Membrane</keyword>
<feature type="compositionally biased region" description="Basic and acidic residues" evidence="1">
    <location>
        <begin position="221"/>
        <end position="245"/>
    </location>
</feature>
<feature type="compositionally biased region" description="Low complexity" evidence="1">
    <location>
        <begin position="259"/>
        <end position="269"/>
    </location>
</feature>
<feature type="compositionally biased region" description="Pro residues" evidence="1">
    <location>
        <begin position="175"/>
        <end position="189"/>
    </location>
</feature>
<organism evidence="3 4">
    <name type="scientific">Trichosporon asahii var. asahii (strain ATCC 90039 / CBS 2479 / JCM 2466 / KCTC 7840 / NBRC 103889/ NCYC 2677 / UAMH 7654)</name>
    <name type="common">Yeast</name>
    <dbReference type="NCBI Taxonomy" id="1186058"/>
    <lineage>
        <taxon>Eukaryota</taxon>
        <taxon>Fungi</taxon>
        <taxon>Dikarya</taxon>
        <taxon>Basidiomycota</taxon>
        <taxon>Agaricomycotina</taxon>
        <taxon>Tremellomycetes</taxon>
        <taxon>Trichosporonales</taxon>
        <taxon>Trichosporonaceae</taxon>
        <taxon>Trichosporon</taxon>
    </lineage>
</organism>
<protein>
    <submittedName>
        <fullName evidence="3">Uncharacterized protein</fullName>
    </submittedName>
</protein>
<proteinExistence type="predicted"/>
<reference evidence="3 4" key="1">
    <citation type="journal article" date="2012" name="Eukaryot. Cell">
        <title>Draft genome sequence of CBS 2479, the standard type strain of Trichosporon asahii.</title>
        <authorList>
            <person name="Yang R.Y."/>
            <person name="Li H.T."/>
            <person name="Zhu H."/>
            <person name="Zhou G.P."/>
            <person name="Wang M."/>
            <person name="Wang L."/>
        </authorList>
    </citation>
    <scope>NUCLEOTIDE SEQUENCE [LARGE SCALE GENOMIC DNA]</scope>
    <source>
        <strain evidence="4">ATCC 90039 / CBS 2479 / JCM 2466 / KCTC 7840 / NCYC 2677 / UAMH 7654</strain>
    </source>
</reference>
<evidence type="ECO:0000313" key="4">
    <source>
        <dbReference type="Proteomes" id="UP000002748"/>
    </source>
</evidence>
<accession>J5R1G3</accession>
<evidence type="ECO:0000256" key="1">
    <source>
        <dbReference type="SAM" id="MobiDB-lite"/>
    </source>
</evidence>
<feature type="region of interest" description="Disordered" evidence="1">
    <location>
        <begin position="169"/>
        <end position="192"/>
    </location>
</feature>
<dbReference type="KEGG" id="tasa:A1Q1_00519"/>
<name>J5R1G3_TRIAS</name>
<dbReference type="EMBL" id="ALBS01000124">
    <property type="protein sequence ID" value="EJT50218.1"/>
    <property type="molecule type" value="Genomic_DNA"/>
</dbReference>
<feature type="transmembrane region" description="Helical" evidence="2">
    <location>
        <begin position="39"/>
        <end position="67"/>
    </location>
</feature>
<dbReference type="GeneID" id="25984033"/>
<keyword evidence="2" id="KW-0812">Transmembrane</keyword>
<feature type="region of interest" description="Disordered" evidence="1">
    <location>
        <begin position="204"/>
        <end position="308"/>
    </location>
</feature>
<feature type="compositionally biased region" description="Basic and acidic residues" evidence="1">
    <location>
        <begin position="270"/>
        <end position="280"/>
    </location>
</feature>
<dbReference type="Proteomes" id="UP000002748">
    <property type="component" value="Unassembled WGS sequence"/>
</dbReference>
<keyword evidence="2" id="KW-1133">Transmembrane helix</keyword>
<gene>
    <name evidence="3" type="ORF">A1Q1_00519</name>
</gene>
<evidence type="ECO:0000313" key="3">
    <source>
        <dbReference type="EMBL" id="EJT50218.1"/>
    </source>
</evidence>
<dbReference type="HOGENOM" id="CLU_906696_0_0_1"/>
<evidence type="ECO:0000256" key="2">
    <source>
        <dbReference type="SAM" id="Phobius"/>
    </source>
</evidence>